<feature type="region of interest" description="Disordered" evidence="1">
    <location>
        <begin position="36"/>
        <end position="79"/>
    </location>
</feature>
<dbReference type="EMBL" id="CP144751">
    <property type="protein sequence ID" value="WVZ85422.1"/>
    <property type="molecule type" value="Genomic_DNA"/>
</dbReference>
<dbReference type="AlphaFoldDB" id="A0AAQ3X4P9"/>
<keyword evidence="3" id="KW-1185">Reference proteome</keyword>
<evidence type="ECO:0000313" key="3">
    <source>
        <dbReference type="Proteomes" id="UP001341281"/>
    </source>
</evidence>
<gene>
    <name evidence="2" type="ORF">U9M48_032353</name>
</gene>
<reference evidence="2 3" key="1">
    <citation type="submission" date="2024-02" db="EMBL/GenBank/DDBJ databases">
        <title>High-quality chromosome-scale genome assembly of Pensacola bahiagrass (Paspalum notatum Flugge var. saurae).</title>
        <authorList>
            <person name="Vega J.M."/>
            <person name="Podio M."/>
            <person name="Orjuela J."/>
            <person name="Siena L.A."/>
            <person name="Pessino S.C."/>
            <person name="Combes M.C."/>
            <person name="Mariac C."/>
            <person name="Albertini E."/>
            <person name="Pupilli F."/>
            <person name="Ortiz J.P.A."/>
            <person name="Leblanc O."/>
        </authorList>
    </citation>
    <scope>NUCLEOTIDE SEQUENCE [LARGE SCALE GENOMIC DNA]</scope>
    <source>
        <strain evidence="2">R1</strain>
        <tissue evidence="2">Leaf</tissue>
    </source>
</reference>
<feature type="compositionally biased region" description="Low complexity" evidence="1">
    <location>
        <begin position="45"/>
        <end position="62"/>
    </location>
</feature>
<feature type="non-terminal residue" evidence="2">
    <location>
        <position position="1"/>
    </location>
</feature>
<accession>A0AAQ3X4P9</accession>
<name>A0AAQ3X4P9_PASNO</name>
<dbReference type="Proteomes" id="UP001341281">
    <property type="component" value="Chromosome 07"/>
</dbReference>
<protein>
    <submittedName>
        <fullName evidence="2">Uncharacterized protein</fullName>
    </submittedName>
</protein>
<proteinExistence type="predicted"/>
<organism evidence="2 3">
    <name type="scientific">Paspalum notatum var. saurae</name>
    <dbReference type="NCBI Taxonomy" id="547442"/>
    <lineage>
        <taxon>Eukaryota</taxon>
        <taxon>Viridiplantae</taxon>
        <taxon>Streptophyta</taxon>
        <taxon>Embryophyta</taxon>
        <taxon>Tracheophyta</taxon>
        <taxon>Spermatophyta</taxon>
        <taxon>Magnoliopsida</taxon>
        <taxon>Liliopsida</taxon>
        <taxon>Poales</taxon>
        <taxon>Poaceae</taxon>
        <taxon>PACMAD clade</taxon>
        <taxon>Panicoideae</taxon>
        <taxon>Andropogonodae</taxon>
        <taxon>Paspaleae</taxon>
        <taxon>Paspalinae</taxon>
        <taxon>Paspalum</taxon>
    </lineage>
</organism>
<sequence>PPCQARPAERHARHPLATVPAAAHAGAALLLPPAATDAHADARTPHTPAPHTSARARPATRAPHARDLPPGRRLPPAARAGTPMHMHVRWCSSSAGRPVLLCLPTPLFTSMTLNLQKICYRPMVREDGCLDKLKDMNDITIDMVLAENTNRGVDRSVECTGYICRLIKLMEQNQIERFSEDQEQLKFEMTNLQQVPDNGKNEPVAHVGVVERQFQED</sequence>
<feature type="non-terminal residue" evidence="2">
    <location>
        <position position="217"/>
    </location>
</feature>
<evidence type="ECO:0000313" key="2">
    <source>
        <dbReference type="EMBL" id="WVZ85422.1"/>
    </source>
</evidence>
<evidence type="ECO:0000256" key="1">
    <source>
        <dbReference type="SAM" id="MobiDB-lite"/>
    </source>
</evidence>